<evidence type="ECO:0000313" key="4">
    <source>
        <dbReference type="Proteomes" id="UP000186817"/>
    </source>
</evidence>
<comment type="caution">
    <text evidence="3">The sequence shown here is derived from an EMBL/GenBank/DDBJ whole genome shotgun (WGS) entry which is preliminary data.</text>
</comment>
<dbReference type="InterPro" id="IPR009091">
    <property type="entry name" value="RCC1/BLIP-II"/>
</dbReference>
<gene>
    <name evidence="3" type="ORF">AK812_SmicGene42396</name>
</gene>
<evidence type="ECO:0000313" key="3">
    <source>
        <dbReference type="EMBL" id="OLP77534.1"/>
    </source>
</evidence>
<reference evidence="3 4" key="1">
    <citation type="submission" date="2016-02" db="EMBL/GenBank/DDBJ databases">
        <title>Genome analysis of coral dinoflagellate symbionts highlights evolutionary adaptations to a symbiotic lifestyle.</title>
        <authorList>
            <person name="Aranda M."/>
            <person name="Li Y."/>
            <person name="Liew Y.J."/>
            <person name="Baumgarten S."/>
            <person name="Simakov O."/>
            <person name="Wilson M."/>
            <person name="Piel J."/>
            <person name="Ashoor H."/>
            <person name="Bougouffa S."/>
            <person name="Bajic V.B."/>
            <person name="Ryu T."/>
            <person name="Ravasi T."/>
            <person name="Bayer T."/>
            <person name="Micklem G."/>
            <person name="Kim H."/>
            <person name="Bhak J."/>
            <person name="Lajeunesse T.C."/>
            <person name="Voolstra C.R."/>
        </authorList>
    </citation>
    <scope>NUCLEOTIDE SEQUENCE [LARGE SCALE GENOMIC DNA]</scope>
    <source>
        <strain evidence="3 4">CCMP2467</strain>
    </source>
</reference>
<dbReference type="PANTHER" id="PTHR22870">
    <property type="entry name" value="REGULATOR OF CHROMOSOME CONDENSATION"/>
    <property type="match status" value="1"/>
</dbReference>
<protein>
    <recommendedName>
        <fullName evidence="5">E3 ubiquitin-protein ligase HERC2</fullName>
    </recommendedName>
</protein>
<evidence type="ECO:0008006" key="5">
    <source>
        <dbReference type="Google" id="ProtNLM"/>
    </source>
</evidence>
<keyword evidence="4" id="KW-1185">Reference proteome</keyword>
<dbReference type="Proteomes" id="UP000186817">
    <property type="component" value="Unassembled WGS sequence"/>
</dbReference>
<sequence length="491" mass="53522">MGVQVDWNRYALELERAELLDAQLQQGLERLQELSATLKEEFEGCLVDLEEAPEKPDATEAAKWSQAYLGIRKCNEQLELKVSELKAKISEKEDEKTGDYYGWTARGVTAALAAVLGDGSVVTWGSADWGGDSSAVQDQLRDVQQIQASCGAFAAILGNGSVVTWGDADDGGDSSAVQEQLRDVQQIQASNYAFAAILGDGSVVTWGDADYGGDCSAVQHQLKNVQQIQASIRAFAAILGDGSVVTWGHAFRGMDLGPIAFKGIRFTDIQFDRYHREKGSSFYFVELKMQGLVLADQPFGNGVEKTSYGSDGTKIMATAARAEERTRISTFQSTLAETHKGNLQLATVFKKITQLSSGLEPIFQHVGVAIQSMQNIAQAFPSYHRSEGTEAISNRRKVTDIVEGSSAFNDGSIRKGDFLRAVTTPQRKLSGEQGEEGDITETFGVNAGQQTKAVLVIPRNFPFQKVLEEISENQRLDSMAGLAFERPFNDE</sequence>
<keyword evidence="2" id="KW-0175">Coiled coil</keyword>
<dbReference type="PANTHER" id="PTHR22870:SF408">
    <property type="entry name" value="OS09G0560450 PROTEIN"/>
    <property type="match status" value="1"/>
</dbReference>
<dbReference type="SUPFAM" id="SSF50985">
    <property type="entry name" value="RCC1/BLIP-II"/>
    <property type="match status" value="1"/>
</dbReference>
<organism evidence="3 4">
    <name type="scientific">Symbiodinium microadriaticum</name>
    <name type="common">Dinoflagellate</name>
    <name type="synonym">Zooxanthella microadriatica</name>
    <dbReference type="NCBI Taxonomy" id="2951"/>
    <lineage>
        <taxon>Eukaryota</taxon>
        <taxon>Sar</taxon>
        <taxon>Alveolata</taxon>
        <taxon>Dinophyceae</taxon>
        <taxon>Suessiales</taxon>
        <taxon>Symbiodiniaceae</taxon>
        <taxon>Symbiodinium</taxon>
    </lineage>
</organism>
<dbReference type="OrthoDB" id="10398823at2759"/>
<feature type="coiled-coil region" evidence="2">
    <location>
        <begin position="14"/>
        <end position="41"/>
    </location>
</feature>
<evidence type="ECO:0000256" key="1">
    <source>
        <dbReference type="ARBA" id="ARBA00022737"/>
    </source>
</evidence>
<name>A0A1Q9C3N7_SYMMI</name>
<dbReference type="InterPro" id="IPR051210">
    <property type="entry name" value="Ub_ligase/GEF_domain"/>
</dbReference>
<keyword evidence="1" id="KW-0677">Repeat</keyword>
<dbReference type="Gene3D" id="2.130.10.30">
    <property type="entry name" value="Regulator of chromosome condensation 1/beta-lactamase-inhibitor protein II"/>
    <property type="match status" value="1"/>
</dbReference>
<dbReference type="AlphaFoldDB" id="A0A1Q9C3N7"/>
<accession>A0A1Q9C3N7</accession>
<dbReference type="EMBL" id="LSRX01001748">
    <property type="protein sequence ID" value="OLP77534.1"/>
    <property type="molecule type" value="Genomic_DNA"/>
</dbReference>
<proteinExistence type="predicted"/>
<evidence type="ECO:0000256" key="2">
    <source>
        <dbReference type="SAM" id="Coils"/>
    </source>
</evidence>